<dbReference type="EMBL" id="CP094358">
    <property type="protein sequence ID" value="UOB19320.1"/>
    <property type="molecule type" value="Genomic_DNA"/>
</dbReference>
<dbReference type="Proteomes" id="UP000831290">
    <property type="component" value="Chromosome"/>
</dbReference>
<name>A0A9E6ZRP3_9FLAO</name>
<protein>
    <submittedName>
        <fullName evidence="1">DUF2007 domain-containing protein</fullName>
    </submittedName>
</protein>
<proteinExistence type="predicted"/>
<dbReference type="RefSeq" id="WP_255845936.1">
    <property type="nucleotide sequence ID" value="NZ_CP094358.1"/>
</dbReference>
<keyword evidence="2" id="KW-1185">Reference proteome</keyword>
<sequence>MRNFVLVATYTYIHEYIILKNILERERIPFVFENETILGISPFYSNAIGGIKLKVHKEYVQFVKEIIEDLNRPESNLRIV</sequence>
<dbReference type="KEGG" id="fbm:MQE35_08475"/>
<organism evidence="1 2">
    <name type="scientific">Abyssalbus ytuae</name>
    <dbReference type="NCBI Taxonomy" id="2926907"/>
    <lineage>
        <taxon>Bacteria</taxon>
        <taxon>Pseudomonadati</taxon>
        <taxon>Bacteroidota</taxon>
        <taxon>Flavobacteriia</taxon>
        <taxon>Flavobacteriales</taxon>
        <taxon>Flavobacteriaceae</taxon>
        <taxon>Abyssalbus</taxon>
    </lineage>
</organism>
<evidence type="ECO:0000313" key="1">
    <source>
        <dbReference type="EMBL" id="UOB19320.1"/>
    </source>
</evidence>
<gene>
    <name evidence="1" type="ORF">MQE35_08475</name>
</gene>
<dbReference type="AlphaFoldDB" id="A0A9E6ZRP3"/>
<reference evidence="1" key="1">
    <citation type="submission" date="2022-03" db="EMBL/GenBank/DDBJ databases">
        <title>Description of Abyssus ytuae gen. nov., sp. nov., a novel member of the family Flavobacteriaceae isolated from the sediment of Mariana Trench.</title>
        <authorList>
            <person name="Zhang J."/>
            <person name="Xu X."/>
        </authorList>
    </citation>
    <scope>NUCLEOTIDE SEQUENCE</scope>
    <source>
        <strain evidence="1">MT3330</strain>
    </source>
</reference>
<evidence type="ECO:0000313" key="2">
    <source>
        <dbReference type="Proteomes" id="UP000831290"/>
    </source>
</evidence>
<accession>A0A9E6ZRP3</accession>